<gene>
    <name evidence="3" type="ORF">ACFO6Q_00865</name>
</gene>
<proteinExistence type="predicted"/>
<protein>
    <submittedName>
        <fullName evidence="3">Uncharacterized protein</fullName>
    </submittedName>
</protein>
<dbReference type="EMBL" id="JBHSHD010000002">
    <property type="protein sequence ID" value="MFC4818852.1"/>
    <property type="molecule type" value="Genomic_DNA"/>
</dbReference>
<feature type="region of interest" description="Disordered" evidence="1">
    <location>
        <begin position="158"/>
        <end position="271"/>
    </location>
</feature>
<keyword evidence="4" id="KW-1185">Reference proteome</keyword>
<feature type="compositionally biased region" description="Polar residues" evidence="1">
    <location>
        <begin position="203"/>
        <end position="215"/>
    </location>
</feature>
<evidence type="ECO:0000256" key="1">
    <source>
        <dbReference type="SAM" id="MobiDB-lite"/>
    </source>
</evidence>
<keyword evidence="2" id="KW-0472">Membrane</keyword>
<feature type="compositionally biased region" description="Low complexity" evidence="1">
    <location>
        <begin position="107"/>
        <end position="127"/>
    </location>
</feature>
<feature type="region of interest" description="Disordered" evidence="1">
    <location>
        <begin position="1"/>
        <end position="83"/>
    </location>
</feature>
<reference evidence="4" key="1">
    <citation type="journal article" date="2019" name="Int. J. Syst. Evol. Microbiol.">
        <title>The Global Catalogue of Microorganisms (GCM) 10K type strain sequencing project: providing services to taxonomists for standard genome sequencing and annotation.</title>
        <authorList>
            <consortium name="The Broad Institute Genomics Platform"/>
            <consortium name="The Broad Institute Genome Sequencing Center for Infectious Disease"/>
            <person name="Wu L."/>
            <person name="Ma J."/>
        </authorList>
    </citation>
    <scope>NUCLEOTIDE SEQUENCE [LARGE SCALE GENOMIC DNA]</scope>
    <source>
        <strain evidence="4">CCUG 30340</strain>
    </source>
</reference>
<feature type="compositionally biased region" description="Polar residues" evidence="1">
    <location>
        <begin position="242"/>
        <end position="262"/>
    </location>
</feature>
<keyword evidence="2" id="KW-1133">Transmembrane helix</keyword>
<feature type="transmembrane region" description="Helical" evidence="2">
    <location>
        <begin position="305"/>
        <end position="326"/>
    </location>
</feature>
<dbReference type="RefSeq" id="WP_380018586.1">
    <property type="nucleotide sequence ID" value="NZ_JBHSHD010000002.1"/>
</dbReference>
<accession>A0ABV9QPK2</accession>
<sequence length="332" mass="34206">MDTGARAPGETTPRTTQPPGTPGRTDSAPVARGNTEPAATTVPNGAQQPGASGRPAGTEARNAPQAGNAAATPQAMQQSAQTGVLTAGLSAAAQQALLGGLAANQTTTLPQQATQPQNAQPQQQNALHDAQARQAAGLPLTAEQRSLLQGALLSNPAANAQTHDKTLSAPPQQMPAGDNELRNPQQLPADAKRQAEAMDRSLAKQTAEQQQTRTANDPRANEAQVRADARALRDGADAKTRANLTDARQNVGENAKQNSQLANAERRPAGATESLRQAMDWVGQQVRGVGANARTDEEGVTAMRVVAGLVVAAVVVGVAIAVLYALRVAFVP</sequence>
<feature type="compositionally biased region" description="Low complexity" evidence="1">
    <location>
        <begin position="8"/>
        <end position="25"/>
    </location>
</feature>
<keyword evidence="2" id="KW-0812">Transmembrane</keyword>
<comment type="caution">
    <text evidence="3">The sequence shown here is derived from an EMBL/GenBank/DDBJ whole genome shotgun (WGS) entry which is preliminary data.</text>
</comment>
<name>A0ABV9QPK2_9GAMM</name>
<dbReference type="Proteomes" id="UP001595886">
    <property type="component" value="Unassembled WGS sequence"/>
</dbReference>
<feature type="compositionally biased region" description="Basic and acidic residues" evidence="1">
    <location>
        <begin position="190"/>
        <end position="202"/>
    </location>
</feature>
<evidence type="ECO:0000313" key="3">
    <source>
        <dbReference type="EMBL" id="MFC4818852.1"/>
    </source>
</evidence>
<feature type="compositionally biased region" description="Polar residues" evidence="1">
    <location>
        <begin position="37"/>
        <end position="50"/>
    </location>
</feature>
<organism evidence="3 4">
    <name type="scientific">Dokdonella ginsengisoli</name>
    <dbReference type="NCBI Taxonomy" id="363846"/>
    <lineage>
        <taxon>Bacteria</taxon>
        <taxon>Pseudomonadati</taxon>
        <taxon>Pseudomonadota</taxon>
        <taxon>Gammaproteobacteria</taxon>
        <taxon>Lysobacterales</taxon>
        <taxon>Rhodanobacteraceae</taxon>
        <taxon>Dokdonella</taxon>
    </lineage>
</organism>
<evidence type="ECO:0000256" key="2">
    <source>
        <dbReference type="SAM" id="Phobius"/>
    </source>
</evidence>
<feature type="compositionally biased region" description="Low complexity" evidence="1">
    <location>
        <begin position="60"/>
        <end position="75"/>
    </location>
</feature>
<feature type="region of interest" description="Disordered" evidence="1">
    <location>
        <begin position="107"/>
        <end position="133"/>
    </location>
</feature>
<feature type="compositionally biased region" description="Basic and acidic residues" evidence="1">
    <location>
        <begin position="225"/>
        <end position="240"/>
    </location>
</feature>
<evidence type="ECO:0000313" key="4">
    <source>
        <dbReference type="Proteomes" id="UP001595886"/>
    </source>
</evidence>